<proteinExistence type="predicted"/>
<evidence type="ECO:0000313" key="1">
    <source>
        <dbReference type="EMBL" id="KDR84314.1"/>
    </source>
</evidence>
<dbReference type="HOGENOM" id="CLU_2867794_0_0_1"/>
<gene>
    <name evidence="1" type="ORF">GALMADRAFT_237086</name>
</gene>
<reference evidence="2" key="1">
    <citation type="journal article" date="2014" name="Proc. Natl. Acad. Sci. U.S.A.">
        <title>Extensive sampling of basidiomycete genomes demonstrates inadequacy of the white-rot/brown-rot paradigm for wood decay fungi.</title>
        <authorList>
            <person name="Riley R."/>
            <person name="Salamov A.A."/>
            <person name="Brown D.W."/>
            <person name="Nagy L.G."/>
            <person name="Floudas D."/>
            <person name="Held B.W."/>
            <person name="Levasseur A."/>
            <person name="Lombard V."/>
            <person name="Morin E."/>
            <person name="Otillar R."/>
            <person name="Lindquist E.A."/>
            <person name="Sun H."/>
            <person name="LaButti K.M."/>
            <person name="Schmutz J."/>
            <person name="Jabbour D."/>
            <person name="Luo H."/>
            <person name="Baker S.E."/>
            <person name="Pisabarro A.G."/>
            <person name="Walton J.D."/>
            <person name="Blanchette R.A."/>
            <person name="Henrissat B."/>
            <person name="Martin F."/>
            <person name="Cullen D."/>
            <person name="Hibbett D.S."/>
            <person name="Grigoriev I.V."/>
        </authorList>
    </citation>
    <scope>NUCLEOTIDE SEQUENCE [LARGE SCALE GENOMIC DNA]</scope>
    <source>
        <strain evidence="2">CBS 339.88</strain>
    </source>
</reference>
<dbReference type="Proteomes" id="UP000027222">
    <property type="component" value="Unassembled WGS sequence"/>
</dbReference>
<organism evidence="1 2">
    <name type="scientific">Galerina marginata (strain CBS 339.88)</name>
    <dbReference type="NCBI Taxonomy" id="685588"/>
    <lineage>
        <taxon>Eukaryota</taxon>
        <taxon>Fungi</taxon>
        <taxon>Dikarya</taxon>
        <taxon>Basidiomycota</taxon>
        <taxon>Agaricomycotina</taxon>
        <taxon>Agaricomycetes</taxon>
        <taxon>Agaricomycetidae</taxon>
        <taxon>Agaricales</taxon>
        <taxon>Agaricineae</taxon>
        <taxon>Strophariaceae</taxon>
        <taxon>Galerina</taxon>
    </lineage>
</organism>
<dbReference type="EMBL" id="KL142368">
    <property type="protein sequence ID" value="KDR84314.1"/>
    <property type="molecule type" value="Genomic_DNA"/>
</dbReference>
<evidence type="ECO:0000313" key="2">
    <source>
        <dbReference type="Proteomes" id="UP000027222"/>
    </source>
</evidence>
<keyword evidence="2" id="KW-1185">Reference proteome</keyword>
<protein>
    <submittedName>
        <fullName evidence="1">Uncharacterized protein</fullName>
    </submittedName>
</protein>
<dbReference type="AlphaFoldDB" id="A0A067TWG5"/>
<sequence length="64" mass="7762">MSIRRPKVIYLRSPSPDSDVERQPYWYRSPSPETACQPNNYVKPFSLTRYYSRHRASSFRRYCI</sequence>
<name>A0A067TWG5_GALM3</name>
<accession>A0A067TWG5</accession>